<protein>
    <submittedName>
        <fullName evidence="12">Efflux RND transporter permease subunit</fullName>
    </submittedName>
</protein>
<proteinExistence type="inferred from homology"/>
<dbReference type="Gene3D" id="1.20.1640.10">
    <property type="entry name" value="Multidrug efflux transporter AcrB transmembrane domain"/>
    <property type="match status" value="2"/>
</dbReference>
<dbReference type="Gene3D" id="3.30.70.1430">
    <property type="entry name" value="Multidrug efflux transporter AcrB pore domain"/>
    <property type="match status" value="2"/>
</dbReference>
<evidence type="ECO:0000256" key="1">
    <source>
        <dbReference type="ARBA" id="ARBA00004429"/>
    </source>
</evidence>
<organism evidence="12 13">
    <name type="scientific">Limnospira fusiformis PMC 851.14</name>
    <dbReference type="NCBI Taxonomy" id="2219512"/>
    <lineage>
        <taxon>Bacteria</taxon>
        <taxon>Bacillati</taxon>
        <taxon>Cyanobacteriota</taxon>
        <taxon>Cyanophyceae</taxon>
        <taxon>Oscillatoriophycideae</taxon>
        <taxon>Oscillatoriales</taxon>
        <taxon>Sirenicapillariaceae</taxon>
        <taxon>Limnospira</taxon>
    </lineage>
</organism>
<evidence type="ECO:0000256" key="5">
    <source>
        <dbReference type="ARBA" id="ARBA00022519"/>
    </source>
</evidence>
<dbReference type="EMBL" id="JBBWYZ010000017">
    <property type="protein sequence ID" value="MEK9513819.1"/>
    <property type="molecule type" value="Genomic_DNA"/>
</dbReference>
<feature type="transmembrane region" description="Helical" evidence="10">
    <location>
        <begin position="992"/>
        <end position="1017"/>
    </location>
</feature>
<evidence type="ECO:0000256" key="9">
    <source>
        <dbReference type="SAM" id="MobiDB-lite"/>
    </source>
</evidence>
<dbReference type="PRINTS" id="PR00702">
    <property type="entry name" value="ACRIFLAVINRP"/>
</dbReference>
<accession>A0ABU9ER09</accession>
<feature type="transmembrane region" description="Helical" evidence="10">
    <location>
        <begin position="961"/>
        <end position="980"/>
    </location>
</feature>
<dbReference type="InterPro" id="IPR001036">
    <property type="entry name" value="Acrflvin-R"/>
</dbReference>
<evidence type="ECO:0000256" key="8">
    <source>
        <dbReference type="ARBA" id="ARBA00023136"/>
    </source>
</evidence>
<dbReference type="Proteomes" id="UP001387447">
    <property type="component" value="Unassembled WGS sequence"/>
</dbReference>
<reference evidence="12 13" key="1">
    <citation type="journal article" date="2024" name="Front. Microbiol.">
        <title>Transcriptomic insights into the dominance of two phototrophs throughout the water column of a tropical hypersaline-alkaline crater lake (Dziani Dzaha, Mayotte).</title>
        <authorList>
            <person name="Duperron S."/>
            <person name="Halary S."/>
            <person name="Bouly J.-P."/>
            <person name="Roussel T."/>
            <person name="Hugoni M."/>
            <person name="Bruto M."/>
            <person name="Oger P."/>
            <person name="Duval C."/>
            <person name="Woo A."/>
            <person name="Jezequiel D."/>
            <person name="Ader M."/>
            <person name="Leboulanger C."/>
            <person name="Agogue H."/>
            <person name="Grossi V."/>
            <person name="Trousselier M."/>
            <person name="Bernard C."/>
        </authorList>
    </citation>
    <scope>NUCLEOTIDE SEQUENCE [LARGE SCALE GENOMIC DNA]</scope>
    <source>
        <strain evidence="12 13">PMC 851.14</strain>
    </source>
</reference>
<keyword evidence="6 10" id="KW-0812">Transmembrane</keyword>
<keyword evidence="4" id="KW-1003">Cell membrane</keyword>
<sequence>MFTNFFIKRPVFATVCSLVIILVGFVGFTRLPVQEFPSIDPPIVRVRTTYPGANAEVVETEVTEILEAAINGVQGLRTMTSSSREGLSSINVEFELERDLEVAVQDVLSRVSRATGRLPSDVNNPVVSKDGSDDDRIMWIAIYGDRFSTLELSNYADQFLRNSLETVNGVGSIFIGGERRYAMRIWLDAKRMAARNVTPLDVENALQRQNVEIPSGRIEGETMEFPVRTLGRLQTPPEYEDLIIRRNPDGTQIRIGDIGYAEIGAESDRTIARFRGQPAVTIGVSRLSDANLLEVATGVKERMKELSQNFPEGMNYTVAVDYSEFVQVAIDEVWQSLLLAISLVVLVIFLFLKNWRATLIPTITIPVSLIGAFGAMFFLGFSINVLTLFALTLATGLVVDDTIVVLENIVRYIDEKKMHPFQAAIHAMGEVVFAVIATTVVLIAVFVPVSFSGGATGQIFNEFAITLAISVVFSSFVALTLAPAVSAIILKPSHSSKNLLMRLLSAPLNAFDWLLDRITNIYDASLRLLISFKPVILLGFVASLGLTAWLFVQLPQGFLPTEDRGRIFVPINAPEGASINYTNNVVKQVEEILADVPEMRAFFTLTGFGRGAAQANRGFAFTSLVPWSERTEPEQSQQAIVRRLFGKFSQITDAMVFAINPSSLPGSRLGQPVQFVLQGNDISELAQVSEQLAMAANELPQLVNMDTDLKLNKPELVLEVNRSQAGNLGVSVQEIARTLQIMLGGREITNFNRGNQRYEVIVRGQSEFRASPEDIGEISVRSESGQMVPLSNLVTIRDSTLPPQINHFNRFRSATLEGSAAPGYSLGEALEALQDLADRTIPETMRTDLAGESREFSQAGDATIYIFGLSLAFIFLTLAAQFESFVDPFVILLAVPLSLLGAFGALWFAELELNIYSRIGLIMLIGLSTKNSILIVEFANQLREMGRSITQAAIEAGKVRFRPILMTALSTIFGVMPLAFATGAGAVSRVSIGMSVMGGMLVSTLLSLYIVPVFYIIATTLQSRLVGDKHPATRQASEPVYYAPENANGNGYTIITGNGNGNGNGNGKTTVNKPLETANKSSHDSSQN</sequence>
<name>A0ABU9ER09_LIMFS</name>
<dbReference type="PANTHER" id="PTHR32063:SF24">
    <property type="entry name" value="CATION EFFLUX SYSTEM (ACRB_ACRD_ACRF FAMILY)"/>
    <property type="match status" value="1"/>
</dbReference>
<feature type="transmembrane region" description="Helical" evidence="10">
    <location>
        <begin position="463"/>
        <end position="490"/>
    </location>
</feature>
<dbReference type="Gene3D" id="3.30.70.1440">
    <property type="entry name" value="Multidrug efflux transporter AcrB pore domain"/>
    <property type="match status" value="1"/>
</dbReference>
<evidence type="ECO:0000256" key="7">
    <source>
        <dbReference type="ARBA" id="ARBA00022989"/>
    </source>
</evidence>
<keyword evidence="3" id="KW-0813">Transport</keyword>
<dbReference type="InterPro" id="IPR000731">
    <property type="entry name" value="SSD"/>
</dbReference>
<feature type="transmembrane region" description="Helical" evidence="10">
    <location>
        <begin position="12"/>
        <end position="33"/>
    </location>
</feature>
<evidence type="ECO:0000259" key="11">
    <source>
        <dbReference type="PROSITE" id="PS50156"/>
    </source>
</evidence>
<dbReference type="Gene3D" id="3.30.2090.10">
    <property type="entry name" value="Multidrug efflux transporter AcrB TolC docking domain, DN and DC subdomains"/>
    <property type="match status" value="2"/>
</dbReference>
<feature type="transmembrane region" description="Helical" evidence="10">
    <location>
        <begin position="359"/>
        <end position="379"/>
    </location>
</feature>
<keyword evidence="13" id="KW-1185">Reference proteome</keyword>
<evidence type="ECO:0000256" key="2">
    <source>
        <dbReference type="ARBA" id="ARBA00010942"/>
    </source>
</evidence>
<feature type="transmembrane region" description="Helical" evidence="10">
    <location>
        <begin position="862"/>
        <end position="882"/>
    </location>
</feature>
<keyword evidence="8 10" id="KW-0472">Membrane</keyword>
<feature type="transmembrane region" description="Helical" evidence="10">
    <location>
        <begin position="431"/>
        <end position="451"/>
    </location>
</feature>
<evidence type="ECO:0000256" key="4">
    <source>
        <dbReference type="ARBA" id="ARBA00022475"/>
    </source>
</evidence>
<dbReference type="InterPro" id="IPR004764">
    <property type="entry name" value="MdtF-like"/>
</dbReference>
<feature type="transmembrane region" description="Helical" evidence="10">
    <location>
        <begin position="385"/>
        <end position="410"/>
    </location>
</feature>
<dbReference type="SUPFAM" id="SSF82693">
    <property type="entry name" value="Multidrug efflux transporter AcrB pore domain, PN1, PN2, PC1 and PC2 subdomains"/>
    <property type="match status" value="3"/>
</dbReference>
<dbReference type="Pfam" id="PF00873">
    <property type="entry name" value="ACR_tran"/>
    <property type="match status" value="1"/>
</dbReference>
<feature type="transmembrane region" description="Helical" evidence="10">
    <location>
        <begin position="889"/>
        <end position="909"/>
    </location>
</feature>
<feature type="domain" description="SSD" evidence="11">
    <location>
        <begin position="363"/>
        <end position="488"/>
    </location>
</feature>
<evidence type="ECO:0000256" key="10">
    <source>
        <dbReference type="SAM" id="Phobius"/>
    </source>
</evidence>
<comment type="subcellular location">
    <subcellularLocation>
        <location evidence="1">Cell inner membrane</location>
        <topology evidence="1">Multi-pass membrane protein</topology>
    </subcellularLocation>
</comment>
<dbReference type="NCBIfam" id="TIGR00915">
    <property type="entry name" value="2A0602"/>
    <property type="match status" value="1"/>
</dbReference>
<keyword evidence="7 10" id="KW-1133">Transmembrane helix</keyword>
<evidence type="ECO:0000313" key="13">
    <source>
        <dbReference type="Proteomes" id="UP001387447"/>
    </source>
</evidence>
<feature type="region of interest" description="Disordered" evidence="9">
    <location>
        <begin position="1058"/>
        <end position="1088"/>
    </location>
</feature>
<keyword evidence="5" id="KW-0997">Cell inner membrane</keyword>
<dbReference type="Gene3D" id="3.30.70.1320">
    <property type="entry name" value="Multidrug efflux transporter AcrB pore domain like"/>
    <property type="match status" value="1"/>
</dbReference>
<evidence type="ECO:0000256" key="6">
    <source>
        <dbReference type="ARBA" id="ARBA00022692"/>
    </source>
</evidence>
<dbReference type="PROSITE" id="PS50156">
    <property type="entry name" value="SSD"/>
    <property type="match status" value="1"/>
</dbReference>
<feature type="transmembrane region" description="Helical" evidence="10">
    <location>
        <begin position="333"/>
        <end position="352"/>
    </location>
</feature>
<comment type="similarity">
    <text evidence="2">Belongs to the resistance-nodulation-cell division (RND) (TC 2.A.6) family.</text>
</comment>
<dbReference type="RefSeq" id="WP_315662117.1">
    <property type="nucleotide sequence ID" value="NZ_JBBWYZ010000017.1"/>
</dbReference>
<feature type="transmembrane region" description="Helical" evidence="10">
    <location>
        <begin position="915"/>
        <end position="940"/>
    </location>
</feature>
<dbReference type="InterPro" id="IPR027463">
    <property type="entry name" value="AcrB_DN_DC_subdom"/>
</dbReference>
<dbReference type="SUPFAM" id="SSF82714">
    <property type="entry name" value="Multidrug efflux transporter AcrB TolC docking domain, DN and DC subdomains"/>
    <property type="match status" value="2"/>
</dbReference>
<dbReference type="SUPFAM" id="SSF82866">
    <property type="entry name" value="Multidrug efflux transporter AcrB transmembrane domain"/>
    <property type="match status" value="2"/>
</dbReference>
<dbReference type="PANTHER" id="PTHR32063">
    <property type="match status" value="1"/>
</dbReference>
<feature type="compositionally biased region" description="Polar residues" evidence="9">
    <location>
        <begin position="1068"/>
        <end position="1088"/>
    </location>
</feature>
<feature type="transmembrane region" description="Helical" evidence="10">
    <location>
        <begin position="535"/>
        <end position="552"/>
    </location>
</feature>
<comment type="caution">
    <text evidence="12">The sequence shown here is derived from an EMBL/GenBank/DDBJ whole genome shotgun (WGS) entry which is preliminary data.</text>
</comment>
<evidence type="ECO:0000313" key="12">
    <source>
        <dbReference type="EMBL" id="MEK9513819.1"/>
    </source>
</evidence>
<gene>
    <name evidence="12" type="ORF">AAEJ74_19645</name>
</gene>
<evidence type="ECO:0000256" key="3">
    <source>
        <dbReference type="ARBA" id="ARBA00022448"/>
    </source>
</evidence>